<dbReference type="Gene3D" id="1.20.120.1760">
    <property type="match status" value="1"/>
</dbReference>
<evidence type="ECO:0000313" key="17">
    <source>
        <dbReference type="EMBL" id="TGG91976.1"/>
    </source>
</evidence>
<evidence type="ECO:0000256" key="4">
    <source>
        <dbReference type="ARBA" id="ARBA00013174"/>
    </source>
</evidence>
<keyword evidence="10" id="KW-0443">Lipid metabolism</keyword>
<keyword evidence="11 16" id="KW-0472">Membrane</keyword>
<dbReference type="GO" id="GO:0012505">
    <property type="term" value="C:endomembrane system"/>
    <property type="evidence" value="ECO:0007669"/>
    <property type="project" value="UniProtKB-SubCell"/>
</dbReference>
<evidence type="ECO:0000256" key="15">
    <source>
        <dbReference type="RuleBase" id="RU003750"/>
    </source>
</evidence>
<evidence type="ECO:0000256" key="8">
    <source>
        <dbReference type="ARBA" id="ARBA00022692"/>
    </source>
</evidence>
<keyword evidence="18" id="KW-1185">Reference proteome</keyword>
<evidence type="ECO:0000256" key="6">
    <source>
        <dbReference type="ARBA" id="ARBA00022516"/>
    </source>
</evidence>
<proteinExistence type="inferred from homology"/>
<dbReference type="OrthoDB" id="9777147at2"/>
<dbReference type="Pfam" id="PF01066">
    <property type="entry name" value="CDP-OH_P_transf"/>
    <property type="match status" value="1"/>
</dbReference>
<feature type="transmembrane region" description="Helical" evidence="16">
    <location>
        <begin position="28"/>
        <end position="49"/>
    </location>
</feature>
<evidence type="ECO:0000256" key="12">
    <source>
        <dbReference type="ARBA" id="ARBA00023209"/>
    </source>
</evidence>
<dbReference type="InterPro" id="IPR043130">
    <property type="entry name" value="CDP-OH_PTrfase_TM_dom"/>
</dbReference>
<evidence type="ECO:0000256" key="11">
    <source>
        <dbReference type="ARBA" id="ARBA00023136"/>
    </source>
</evidence>
<name>A0A4Z0WBG3_9GAMM</name>
<dbReference type="InterPro" id="IPR004533">
    <property type="entry name" value="CDP-diaglyc--ser_O-PTrfase"/>
</dbReference>
<dbReference type="InterPro" id="IPR050324">
    <property type="entry name" value="CDP-alcohol_PTase-I"/>
</dbReference>
<comment type="similarity">
    <text evidence="3 15">Belongs to the CDP-alcohol phosphatidyltransferase class-I family.</text>
</comment>
<dbReference type="NCBIfam" id="TIGR00473">
    <property type="entry name" value="pssA"/>
    <property type="match status" value="1"/>
</dbReference>
<feature type="transmembrane region" description="Helical" evidence="16">
    <location>
        <begin position="232"/>
        <end position="251"/>
    </location>
</feature>
<sequence>MAEPENQNNDPTPDNVAMTPEARKRRRTVYLVPNLLTTTALFAGFYAIIAAINGNFSNAAVGIFVAMVFDGLDGRVARLTHTQSEFGANYDSMSDLIAFGLAPALVAFLWSLESLDQVGWGAAFVYTAAAALRLARFNVQLGSVDKKYFIGLASPAAAAMVAGTIWAFNDMGFEGNDLAWLMVVLVPGLGCLMVSNIRYYSFKDFGLRGSIPFTAVLLVILAFVVVAVDPPIVLLLLFIAYAASGPVMEVWRRMKRRSQGEPEADKD</sequence>
<keyword evidence="7 15" id="KW-0808">Transferase</keyword>
<comment type="caution">
    <text evidence="17">The sequence shown here is derived from an EMBL/GenBank/DDBJ whole genome shotgun (WGS) entry which is preliminary data.</text>
</comment>
<reference evidence="17 18" key="1">
    <citation type="submission" date="2019-04" db="EMBL/GenBank/DDBJ databases">
        <title>Natronospirillum operosus gen. nov., sp. nov., a haloalkaliphilic satellite isolated from decaying biomass of laboratory culture of cyanobacterium Geitlerinema sp. and proposal of Natronospirillaceae fam. nov. and Saccharospirillaceae fam. nov.</title>
        <authorList>
            <person name="Kevbrin V."/>
            <person name="Boltyanskaya Y."/>
            <person name="Koziaeva V."/>
            <person name="Grouzdev D.S."/>
            <person name="Park M."/>
            <person name="Cho J."/>
        </authorList>
    </citation>
    <scope>NUCLEOTIDE SEQUENCE [LARGE SCALE GENOMIC DNA]</scope>
    <source>
        <strain evidence="17 18">G-116</strain>
    </source>
</reference>
<keyword evidence="13" id="KW-1208">Phospholipid metabolism</keyword>
<feature type="transmembrane region" description="Helical" evidence="16">
    <location>
        <begin position="178"/>
        <end position="197"/>
    </location>
</feature>
<evidence type="ECO:0000256" key="14">
    <source>
        <dbReference type="ARBA" id="ARBA00032361"/>
    </source>
</evidence>
<evidence type="ECO:0000256" key="16">
    <source>
        <dbReference type="SAM" id="Phobius"/>
    </source>
</evidence>
<dbReference type="PANTHER" id="PTHR14269:SF61">
    <property type="entry name" value="CDP-DIACYLGLYCEROL--SERINE O-PHOSPHATIDYLTRANSFERASE"/>
    <property type="match status" value="1"/>
</dbReference>
<dbReference type="PROSITE" id="PS00379">
    <property type="entry name" value="CDP_ALCOHOL_P_TRANSF"/>
    <property type="match status" value="1"/>
</dbReference>
<evidence type="ECO:0000256" key="1">
    <source>
        <dbReference type="ARBA" id="ARBA00000287"/>
    </source>
</evidence>
<dbReference type="PANTHER" id="PTHR14269">
    <property type="entry name" value="CDP-DIACYLGLYCEROL--GLYCEROL-3-PHOSPHATE 3-PHOSPHATIDYLTRANSFERASE-RELATED"/>
    <property type="match status" value="1"/>
</dbReference>
<dbReference type="AlphaFoldDB" id="A0A4Z0WBG3"/>
<feature type="transmembrane region" description="Helical" evidence="16">
    <location>
        <begin position="209"/>
        <end position="226"/>
    </location>
</feature>
<accession>A0A4Z0WBG3</accession>
<dbReference type="EC" id="2.7.8.8" evidence="4"/>
<feature type="transmembrane region" description="Helical" evidence="16">
    <location>
        <begin position="148"/>
        <end position="166"/>
    </location>
</feature>
<comment type="catalytic activity">
    <reaction evidence="1">
        <text>a CDP-1,2-diacyl-sn-glycerol + L-serine = a 1,2-diacyl-sn-glycero-3-phospho-L-serine + CMP + H(+)</text>
        <dbReference type="Rhea" id="RHEA:16913"/>
        <dbReference type="ChEBI" id="CHEBI:15378"/>
        <dbReference type="ChEBI" id="CHEBI:33384"/>
        <dbReference type="ChEBI" id="CHEBI:57262"/>
        <dbReference type="ChEBI" id="CHEBI:58332"/>
        <dbReference type="ChEBI" id="CHEBI:60377"/>
        <dbReference type="EC" id="2.7.8.8"/>
    </reaction>
</comment>
<evidence type="ECO:0000256" key="13">
    <source>
        <dbReference type="ARBA" id="ARBA00023264"/>
    </source>
</evidence>
<gene>
    <name evidence="17" type="primary">pssA</name>
    <name evidence="17" type="ORF">E4656_13910</name>
</gene>
<evidence type="ECO:0000256" key="5">
    <source>
        <dbReference type="ARBA" id="ARBA00017171"/>
    </source>
</evidence>
<dbReference type="EMBL" id="SRMF01000006">
    <property type="protein sequence ID" value="TGG91976.1"/>
    <property type="molecule type" value="Genomic_DNA"/>
</dbReference>
<evidence type="ECO:0000256" key="10">
    <source>
        <dbReference type="ARBA" id="ARBA00023098"/>
    </source>
</evidence>
<dbReference type="RefSeq" id="WP_135483905.1">
    <property type="nucleotide sequence ID" value="NZ_SRMF01000006.1"/>
</dbReference>
<organism evidence="17 18">
    <name type="scientific">Natronospirillum operosum</name>
    <dbReference type="NCBI Taxonomy" id="2759953"/>
    <lineage>
        <taxon>Bacteria</taxon>
        <taxon>Pseudomonadati</taxon>
        <taxon>Pseudomonadota</taxon>
        <taxon>Gammaproteobacteria</taxon>
        <taxon>Oceanospirillales</taxon>
        <taxon>Natronospirillaceae</taxon>
        <taxon>Natronospirillum</taxon>
    </lineage>
</organism>
<dbReference type="GO" id="GO:0008654">
    <property type="term" value="P:phospholipid biosynthetic process"/>
    <property type="evidence" value="ECO:0007669"/>
    <property type="project" value="UniProtKB-KW"/>
</dbReference>
<evidence type="ECO:0000313" key="18">
    <source>
        <dbReference type="Proteomes" id="UP000297475"/>
    </source>
</evidence>
<dbReference type="GO" id="GO:0003882">
    <property type="term" value="F:CDP-diacylglycerol-serine O-phosphatidyltransferase activity"/>
    <property type="evidence" value="ECO:0007669"/>
    <property type="project" value="UniProtKB-EC"/>
</dbReference>
<protein>
    <recommendedName>
        <fullName evidence="5">CDP-diacylglycerol--serine O-phosphatidyltransferase</fullName>
        <ecNumber evidence="4">2.7.8.8</ecNumber>
    </recommendedName>
    <alternativeName>
        <fullName evidence="14">Phosphatidylserine synthase</fullName>
    </alternativeName>
</protein>
<keyword evidence="12" id="KW-0594">Phospholipid biosynthesis</keyword>
<dbReference type="InterPro" id="IPR000462">
    <property type="entry name" value="CDP-OH_P_trans"/>
</dbReference>
<dbReference type="GO" id="GO:0016020">
    <property type="term" value="C:membrane"/>
    <property type="evidence" value="ECO:0007669"/>
    <property type="project" value="InterPro"/>
</dbReference>
<comment type="subcellular location">
    <subcellularLocation>
        <location evidence="2">Endomembrane system</location>
        <topology evidence="2">Multi-pass membrane protein</topology>
    </subcellularLocation>
</comment>
<evidence type="ECO:0000256" key="9">
    <source>
        <dbReference type="ARBA" id="ARBA00022989"/>
    </source>
</evidence>
<evidence type="ECO:0000256" key="2">
    <source>
        <dbReference type="ARBA" id="ARBA00004127"/>
    </source>
</evidence>
<keyword evidence="9 16" id="KW-1133">Transmembrane helix</keyword>
<feature type="transmembrane region" description="Helical" evidence="16">
    <location>
        <begin position="118"/>
        <end position="136"/>
    </location>
</feature>
<keyword evidence="8 16" id="KW-0812">Transmembrane</keyword>
<evidence type="ECO:0000256" key="7">
    <source>
        <dbReference type="ARBA" id="ARBA00022679"/>
    </source>
</evidence>
<dbReference type="InterPro" id="IPR048254">
    <property type="entry name" value="CDP_ALCOHOL_P_TRANSF_CS"/>
</dbReference>
<evidence type="ECO:0000256" key="3">
    <source>
        <dbReference type="ARBA" id="ARBA00010441"/>
    </source>
</evidence>
<dbReference type="Proteomes" id="UP000297475">
    <property type="component" value="Unassembled WGS sequence"/>
</dbReference>
<keyword evidence="6" id="KW-0444">Lipid biosynthesis</keyword>